<dbReference type="InterPro" id="IPR009387">
    <property type="entry name" value="HigB-2"/>
</dbReference>
<gene>
    <name evidence="1" type="ORF">CYR32_07375</name>
</gene>
<evidence type="ECO:0000313" key="2">
    <source>
        <dbReference type="Proteomes" id="UP000234503"/>
    </source>
</evidence>
<sequence length="135" mass="15198">MNIYTTSLFDKSLKKQQISDKTLCEAAIEIKAGLVDARLGGDVYKKRIPLAGGGKRGGARTVIAFHYDRHLFFMDGWIKTDVPKDGTKEIPDDDLEAYRRIAKDLLTLSDEMITTQVLNGNLREVNCHEQTERIA</sequence>
<evidence type="ECO:0000313" key="1">
    <source>
        <dbReference type="EMBL" id="PLR37619.1"/>
    </source>
</evidence>
<dbReference type="EMBL" id="PJZH01000004">
    <property type="protein sequence ID" value="PLR37619.1"/>
    <property type="molecule type" value="Genomic_DNA"/>
</dbReference>
<dbReference type="Proteomes" id="UP000234503">
    <property type="component" value="Unassembled WGS sequence"/>
</dbReference>
<name>A0A2N5E804_9GAMM</name>
<dbReference type="PIRSF" id="PIRSF018634">
    <property type="entry name" value="UCP018634"/>
    <property type="match status" value="1"/>
</dbReference>
<dbReference type="RefSeq" id="WP_101823746.1">
    <property type="nucleotide sequence ID" value="NZ_PJZH01000004.1"/>
</dbReference>
<keyword evidence="2" id="KW-1185">Reference proteome</keyword>
<comment type="caution">
    <text evidence="1">The sequence shown here is derived from an EMBL/GenBank/DDBJ whole genome shotgun (WGS) entry which is preliminary data.</text>
</comment>
<reference evidence="1 2" key="1">
    <citation type="submission" date="2017-12" db="EMBL/GenBank/DDBJ databases">
        <title>Characterization of six clinical isolates of Enterochimera gen. nov., a novel genus of the Yersiniaciae family and the three species Enterochimera arupensis sp. nov., Enterochimera coloradensis sp. nov, and Enterochimera californica sp. nov.</title>
        <authorList>
            <person name="Rossi A."/>
            <person name="Fisher M."/>
        </authorList>
    </citation>
    <scope>NUCLEOTIDE SEQUENCE [LARGE SCALE GENOMIC DNA]</scope>
    <source>
        <strain evidence="2">2016-Iso4</strain>
    </source>
</reference>
<accession>A0A2N5E804</accession>
<dbReference type="OrthoDB" id="8607264at2"/>
<dbReference type="AlphaFoldDB" id="A0A2N5E804"/>
<proteinExistence type="predicted"/>
<protein>
    <submittedName>
        <fullName evidence="1">Addiction module toxin RelE</fullName>
    </submittedName>
</protein>
<organism evidence="1 2">
    <name type="scientific">Chimaeribacter coloradensis</name>
    <dbReference type="NCBI Taxonomy" id="2060068"/>
    <lineage>
        <taxon>Bacteria</taxon>
        <taxon>Pseudomonadati</taxon>
        <taxon>Pseudomonadota</taxon>
        <taxon>Gammaproteobacteria</taxon>
        <taxon>Enterobacterales</taxon>
        <taxon>Yersiniaceae</taxon>
        <taxon>Chimaeribacter</taxon>
    </lineage>
</organism>
<dbReference type="Pfam" id="PF06296">
    <property type="entry name" value="RelE"/>
    <property type="match status" value="1"/>
</dbReference>